<dbReference type="Gene3D" id="3.40.50.150">
    <property type="entry name" value="Vaccinia Virus protein VP39"/>
    <property type="match status" value="1"/>
</dbReference>
<protein>
    <recommendedName>
        <fullName evidence="1">Methyltransferase type 11 domain-containing protein</fullName>
    </recommendedName>
</protein>
<proteinExistence type="predicted"/>
<accession>A0A9P6GMM2</accession>
<dbReference type="PANTHER" id="PTHR43591:SF101">
    <property type="entry name" value="METHYLTRANSFERASE-LIKE PROTEIN 27"/>
    <property type="match status" value="1"/>
</dbReference>
<dbReference type="GO" id="GO:0008757">
    <property type="term" value="F:S-adenosylmethionine-dependent methyltransferase activity"/>
    <property type="evidence" value="ECO:0007669"/>
    <property type="project" value="InterPro"/>
</dbReference>
<dbReference type="AlphaFoldDB" id="A0A9P6GMM2"/>
<feature type="domain" description="Methyltransferase type 11" evidence="1">
    <location>
        <begin position="65"/>
        <end position="157"/>
    </location>
</feature>
<dbReference type="InterPro" id="IPR029063">
    <property type="entry name" value="SAM-dependent_MTases_sf"/>
</dbReference>
<dbReference type="Proteomes" id="UP000756921">
    <property type="component" value="Unassembled WGS sequence"/>
</dbReference>
<dbReference type="CDD" id="cd02440">
    <property type="entry name" value="AdoMet_MTases"/>
    <property type="match status" value="1"/>
</dbReference>
<dbReference type="Pfam" id="PF08241">
    <property type="entry name" value="Methyltransf_11"/>
    <property type="match status" value="1"/>
</dbReference>
<evidence type="ECO:0000259" key="1">
    <source>
        <dbReference type="Pfam" id="PF08241"/>
    </source>
</evidence>
<sequence>MSSTDKSFLDRVFAAKSKDESRQLYDQWASSYDADMQTYSFTAPQIVAEMVPKYLKVPTLDAIVVDAGCGSGLVGVALQQSGFKTIDGLDLSEGMLKVAEKTGAYRKLEVADLTRKLDIKDGTYDALTCSGTFTHGHVGAEPLPELVRIVKAGGILIATILESFWKESDFEKIVRGLEDSGTVEVLENNLHNYRKFKEEESGGLVLALRKS</sequence>
<gene>
    <name evidence="2" type="ORF">PMIN01_03765</name>
</gene>
<name>A0A9P6GMM2_9PLEO</name>
<reference evidence="2" key="1">
    <citation type="journal article" date="2020" name="Mol. Plant Microbe Interact.">
        <title>Genome Sequence of the Biocontrol Agent Coniothyrium minitans strain Conio (IMI 134523).</title>
        <authorList>
            <person name="Patel D."/>
            <person name="Shittu T.A."/>
            <person name="Baroncelli R."/>
            <person name="Muthumeenakshi S."/>
            <person name="Osborne T.H."/>
            <person name="Janganan T.K."/>
            <person name="Sreenivasaprasad S."/>
        </authorList>
    </citation>
    <scope>NUCLEOTIDE SEQUENCE</scope>
    <source>
        <strain evidence="2">Conio</strain>
    </source>
</reference>
<comment type="caution">
    <text evidence="2">The sequence shown here is derived from an EMBL/GenBank/DDBJ whole genome shotgun (WGS) entry which is preliminary data.</text>
</comment>
<dbReference type="PANTHER" id="PTHR43591">
    <property type="entry name" value="METHYLTRANSFERASE"/>
    <property type="match status" value="1"/>
</dbReference>
<keyword evidence="3" id="KW-1185">Reference proteome</keyword>
<dbReference type="EMBL" id="WJXW01000003">
    <property type="protein sequence ID" value="KAF9738482.1"/>
    <property type="molecule type" value="Genomic_DNA"/>
</dbReference>
<evidence type="ECO:0000313" key="2">
    <source>
        <dbReference type="EMBL" id="KAF9738482.1"/>
    </source>
</evidence>
<dbReference type="SUPFAM" id="SSF53335">
    <property type="entry name" value="S-adenosyl-L-methionine-dependent methyltransferases"/>
    <property type="match status" value="1"/>
</dbReference>
<organism evidence="2 3">
    <name type="scientific">Paraphaeosphaeria minitans</name>
    <dbReference type="NCBI Taxonomy" id="565426"/>
    <lineage>
        <taxon>Eukaryota</taxon>
        <taxon>Fungi</taxon>
        <taxon>Dikarya</taxon>
        <taxon>Ascomycota</taxon>
        <taxon>Pezizomycotina</taxon>
        <taxon>Dothideomycetes</taxon>
        <taxon>Pleosporomycetidae</taxon>
        <taxon>Pleosporales</taxon>
        <taxon>Massarineae</taxon>
        <taxon>Didymosphaeriaceae</taxon>
        <taxon>Paraphaeosphaeria</taxon>
    </lineage>
</organism>
<evidence type="ECO:0000313" key="3">
    <source>
        <dbReference type="Proteomes" id="UP000756921"/>
    </source>
</evidence>
<dbReference type="InterPro" id="IPR013216">
    <property type="entry name" value="Methyltransf_11"/>
</dbReference>
<dbReference type="OrthoDB" id="66144at2759"/>